<evidence type="ECO:0000256" key="1">
    <source>
        <dbReference type="ARBA" id="ARBA00022884"/>
    </source>
</evidence>
<feature type="domain" description="HTH La-type RNA-binding" evidence="4">
    <location>
        <begin position="631"/>
        <end position="725"/>
    </location>
</feature>
<dbReference type="Pfam" id="PF05383">
    <property type="entry name" value="La"/>
    <property type="match status" value="1"/>
</dbReference>
<dbReference type="InterPro" id="IPR036388">
    <property type="entry name" value="WH-like_DNA-bd_sf"/>
</dbReference>
<dbReference type="InterPro" id="IPR006607">
    <property type="entry name" value="DM15"/>
</dbReference>
<evidence type="ECO:0000259" key="4">
    <source>
        <dbReference type="PROSITE" id="PS50961"/>
    </source>
</evidence>
<feature type="compositionally biased region" description="Basic and acidic residues" evidence="3">
    <location>
        <begin position="444"/>
        <end position="458"/>
    </location>
</feature>
<keyword evidence="6" id="KW-1185">Reference proteome</keyword>
<feature type="compositionally biased region" description="Low complexity" evidence="3">
    <location>
        <begin position="567"/>
        <end position="583"/>
    </location>
</feature>
<dbReference type="Proteomes" id="UP000572817">
    <property type="component" value="Unassembled WGS sequence"/>
</dbReference>
<proteinExistence type="predicted"/>
<sequence>MASTFSYAQAAKGMSTTATPATQSKAPSGATTPALTAEPTGINWADDGETTNHLLEDASEAMAKVDEPAANGVQKPAVNAQQPGESGISSPSVAASTTTKDDDASSIRNASSESTWDNKSQASNVAEKPSDQVDAGSEKKQGKEKKEKKEKTPPKPLQEAPIPQVNIWKQRAEANAAKAKVNPAPPAVKPAASAAKPPAQTATNKSGDSKPSVAKKGKDGSVEENDGGKAINGRSRDEDQSGRKAQNDASRARRGPQNVGAQQPPPVKDQESWPTPDDVQGEDRRKAQEKTEKPDKERPVPASKGKNEWVSLPYTPTVVFNTPMPNTGARRGGRGGGRGGAQVGGRPNPGAVNGTSSAEKDSASTAGDQPRRGRADGAAQDAQPAKAKRTSSAGSTAGPVSENQRTETSAQAARSSNGDAAAGTFSGSNGAQRNNGAPRQKANRKFDQAGSERRKDDGSVSPSDTTVNGRRGSAAVQQPEEQGRRRSFSQGDGQPVPSRSGGSDRRNGQFGSGSGRERGENRGRGSMRGRNSNHGYQNGHHGSFANGHASFSLPRSPPGHDQHPFFGQGAQQQQRGYRGGRAQSLQADSMYGRPHAGYANGQALPPLQTYMNGVYDFSLQPMSAVPYPPYAADPWQLPRTVQMQLEYYFSVDNLCKDMFLRKHMDSQGFVFLDFIAGFNRVKNLTTDMAVIRYAIAQSNVIDHKVGSDSKERLRRREGWEQWVLTTGDRDISAQNDGPDELHQPSVAPPPPFDPRYMMHFAGSPMEMPTSPSQNGAFQPLNGIAQGASPVNGGPAGLELPNGGPYPDGGASQFSSMNVGAVPAFAPNPSPNGINPEADSFSNTQTKGLTVIVRKHEQPAEKQPAFHTEESRTFSDGSIDSRSIADELHKFDAKQTGPQTNGHGPVEAIEGRQSDALTRSKSPSSQSGNSAMKLFWVKDQESPVQSESLPPDANVVLYTDLYRSALNQRDAVPAGNCPYDMVVLYQFWSHFLIRNFNTGMYDEFRRLAFEDIAQRSSDVGMKSLIKYYGEALSSQSNIRQRVARHYVEIVMADSGHDGPAFTQLRVAWRDGTISERNRQTISAFINSELLASLEQS</sequence>
<reference evidence="5" key="1">
    <citation type="submission" date="2020-04" db="EMBL/GenBank/DDBJ databases">
        <title>Genome Assembly and Annotation of Botryosphaeria dothidea sdau 11-99, a Latent Pathogen of Apple Fruit Ring Rot in China.</title>
        <authorList>
            <person name="Yu C."/>
            <person name="Diao Y."/>
            <person name="Lu Q."/>
            <person name="Zhao J."/>
            <person name="Cui S."/>
            <person name="Peng C."/>
            <person name="He B."/>
            <person name="Liu H."/>
        </authorList>
    </citation>
    <scope>NUCLEOTIDE SEQUENCE [LARGE SCALE GENOMIC DNA]</scope>
    <source>
        <strain evidence="5">Sdau11-99</strain>
    </source>
</reference>
<dbReference type="AlphaFoldDB" id="A0A8H4N622"/>
<feature type="region of interest" description="Disordered" evidence="3">
    <location>
        <begin position="1"/>
        <end position="583"/>
    </location>
</feature>
<dbReference type="GO" id="GO:0000339">
    <property type="term" value="F:RNA cap binding"/>
    <property type="evidence" value="ECO:0007669"/>
    <property type="project" value="InterPro"/>
</dbReference>
<dbReference type="PANTHER" id="PTHR22792">
    <property type="entry name" value="LUPUS LA PROTEIN-RELATED"/>
    <property type="match status" value="1"/>
</dbReference>
<dbReference type="PANTHER" id="PTHR22792:SF132">
    <property type="entry name" value="LA-RELATED PROTEIN 1"/>
    <property type="match status" value="1"/>
</dbReference>
<dbReference type="InterPro" id="IPR045180">
    <property type="entry name" value="La_dom_prot"/>
</dbReference>
<feature type="compositionally biased region" description="Polar residues" evidence="3">
    <location>
        <begin position="14"/>
        <end position="34"/>
    </location>
</feature>
<feature type="compositionally biased region" description="Basic and acidic residues" evidence="3">
    <location>
        <begin position="281"/>
        <end position="299"/>
    </location>
</feature>
<dbReference type="EMBL" id="WWBZ02000033">
    <property type="protein sequence ID" value="KAF4307241.1"/>
    <property type="molecule type" value="Genomic_DNA"/>
</dbReference>
<feature type="region of interest" description="Disordered" evidence="3">
    <location>
        <begin position="857"/>
        <end position="877"/>
    </location>
</feature>
<dbReference type="GO" id="GO:0045727">
    <property type="term" value="P:positive regulation of translation"/>
    <property type="evidence" value="ECO:0007669"/>
    <property type="project" value="TreeGrafter"/>
</dbReference>
<feature type="compositionally biased region" description="Basic and acidic residues" evidence="3">
    <location>
        <begin position="128"/>
        <end position="153"/>
    </location>
</feature>
<dbReference type="GO" id="GO:0048255">
    <property type="term" value="P:mRNA stabilization"/>
    <property type="evidence" value="ECO:0007669"/>
    <property type="project" value="InterPro"/>
</dbReference>
<dbReference type="SUPFAM" id="SSF46785">
    <property type="entry name" value="Winged helix' DNA-binding domain"/>
    <property type="match status" value="1"/>
</dbReference>
<dbReference type="Gene3D" id="1.10.10.10">
    <property type="entry name" value="Winged helix-like DNA-binding domain superfamily/Winged helix DNA-binding domain"/>
    <property type="match status" value="1"/>
</dbReference>
<feature type="region of interest" description="Disordered" evidence="3">
    <location>
        <begin position="727"/>
        <end position="748"/>
    </location>
</feature>
<protein>
    <submittedName>
        <fullName evidence="5">RNA-binding protein Lupus La</fullName>
    </submittedName>
</protein>
<organism evidence="5 6">
    <name type="scientific">Botryosphaeria dothidea</name>
    <dbReference type="NCBI Taxonomy" id="55169"/>
    <lineage>
        <taxon>Eukaryota</taxon>
        <taxon>Fungi</taxon>
        <taxon>Dikarya</taxon>
        <taxon>Ascomycota</taxon>
        <taxon>Pezizomycotina</taxon>
        <taxon>Dothideomycetes</taxon>
        <taxon>Dothideomycetes incertae sedis</taxon>
        <taxon>Botryosphaeriales</taxon>
        <taxon>Botryosphaeriaceae</taxon>
        <taxon>Botryosphaeria</taxon>
    </lineage>
</organism>
<accession>A0A8H4N622</accession>
<dbReference type="OrthoDB" id="340227at2759"/>
<evidence type="ECO:0000256" key="2">
    <source>
        <dbReference type="PROSITE-ProRule" id="PRU00332"/>
    </source>
</evidence>
<dbReference type="InterPro" id="IPR006630">
    <property type="entry name" value="La_HTH"/>
</dbReference>
<feature type="compositionally biased region" description="Polar residues" evidence="3">
    <location>
        <begin position="401"/>
        <end position="418"/>
    </location>
</feature>
<feature type="compositionally biased region" description="Polar residues" evidence="3">
    <location>
        <begin position="106"/>
        <end position="124"/>
    </location>
</feature>
<feature type="compositionally biased region" description="Basic and acidic residues" evidence="3">
    <location>
        <begin position="234"/>
        <end position="246"/>
    </location>
</feature>
<feature type="compositionally biased region" description="Polar residues" evidence="3">
    <location>
        <begin position="425"/>
        <end position="437"/>
    </location>
</feature>
<dbReference type="InterPro" id="IPR036390">
    <property type="entry name" value="WH_DNA-bd_sf"/>
</dbReference>
<keyword evidence="1 2" id="KW-0694">RNA-binding</keyword>
<feature type="compositionally biased region" description="Low complexity" evidence="3">
    <location>
        <begin position="376"/>
        <end position="385"/>
    </location>
</feature>
<evidence type="ECO:0000256" key="3">
    <source>
        <dbReference type="SAM" id="MobiDB-lite"/>
    </source>
</evidence>
<evidence type="ECO:0000313" key="6">
    <source>
        <dbReference type="Proteomes" id="UP000572817"/>
    </source>
</evidence>
<evidence type="ECO:0000313" key="5">
    <source>
        <dbReference type="EMBL" id="KAF4307241.1"/>
    </source>
</evidence>
<gene>
    <name evidence="5" type="ORF">GTA08_BOTSDO05023</name>
</gene>
<dbReference type="PROSITE" id="PS50961">
    <property type="entry name" value="HTH_LA"/>
    <property type="match status" value="1"/>
</dbReference>
<feature type="compositionally biased region" description="Polar residues" evidence="3">
    <location>
        <begin position="79"/>
        <end position="98"/>
    </location>
</feature>
<feature type="compositionally biased region" description="Low complexity" evidence="3">
    <location>
        <begin position="189"/>
        <end position="199"/>
    </location>
</feature>
<comment type="caution">
    <text evidence="5">The sequence shown here is derived from an EMBL/GenBank/DDBJ whole genome shotgun (WGS) entry which is preliminary data.</text>
</comment>
<dbReference type="Pfam" id="PF21071">
    <property type="entry name" value="LARP1_HEAT"/>
    <property type="match status" value="1"/>
</dbReference>
<dbReference type="GO" id="GO:0010494">
    <property type="term" value="C:cytoplasmic stress granule"/>
    <property type="evidence" value="ECO:0007669"/>
    <property type="project" value="TreeGrafter"/>
</dbReference>
<dbReference type="SMART" id="SM00715">
    <property type="entry name" value="LA"/>
    <property type="match status" value="1"/>
</dbReference>
<name>A0A8H4N622_9PEZI</name>
<dbReference type="GO" id="GO:0005829">
    <property type="term" value="C:cytosol"/>
    <property type="evidence" value="ECO:0007669"/>
    <property type="project" value="TreeGrafter"/>
</dbReference>
<feature type="compositionally biased region" description="Gly residues" evidence="3">
    <location>
        <begin position="334"/>
        <end position="343"/>
    </location>
</feature>
<dbReference type="CDD" id="cd07323">
    <property type="entry name" value="LAM"/>
    <property type="match status" value="1"/>
</dbReference>